<dbReference type="Gene3D" id="2.60.120.1140">
    <property type="entry name" value="Protein of unknown function DUF192"/>
    <property type="match status" value="1"/>
</dbReference>
<dbReference type="InterPro" id="IPR003795">
    <property type="entry name" value="DUF192"/>
</dbReference>
<dbReference type="PANTHER" id="PTHR37953">
    <property type="entry name" value="UPF0127 PROTEIN MJ1496"/>
    <property type="match status" value="1"/>
</dbReference>
<evidence type="ECO:0000256" key="1">
    <source>
        <dbReference type="SAM" id="MobiDB-lite"/>
    </source>
</evidence>
<gene>
    <name evidence="2" type="ORF">D8Y22_16835</name>
</gene>
<evidence type="ECO:0000313" key="3">
    <source>
        <dbReference type="Proteomes" id="UP000318864"/>
    </source>
</evidence>
<dbReference type="Pfam" id="PF02643">
    <property type="entry name" value="DUF192"/>
    <property type="match status" value="1"/>
</dbReference>
<proteinExistence type="predicted"/>
<dbReference type="PANTHER" id="PTHR37953:SF1">
    <property type="entry name" value="UPF0127 PROTEIN MJ1496"/>
    <property type="match status" value="1"/>
</dbReference>
<keyword evidence="3" id="KW-1185">Reference proteome</keyword>
<dbReference type="OrthoDB" id="64208at2157"/>
<dbReference type="InterPro" id="IPR038695">
    <property type="entry name" value="Saro_0823-like_sf"/>
</dbReference>
<organism evidence="2 3">
    <name type="scientific">Salinadaptatus halalkaliphilus</name>
    <dbReference type="NCBI Taxonomy" id="2419781"/>
    <lineage>
        <taxon>Archaea</taxon>
        <taxon>Methanobacteriati</taxon>
        <taxon>Methanobacteriota</taxon>
        <taxon>Stenosarchaea group</taxon>
        <taxon>Halobacteria</taxon>
        <taxon>Halobacteriales</taxon>
        <taxon>Natrialbaceae</taxon>
        <taxon>Salinadaptatus</taxon>
    </lineage>
</organism>
<comment type="caution">
    <text evidence="2">The sequence shown here is derived from an EMBL/GenBank/DDBJ whole genome shotgun (WGS) entry which is preliminary data.</text>
</comment>
<dbReference type="EMBL" id="RBZW01000058">
    <property type="protein sequence ID" value="THE63496.1"/>
    <property type="molecule type" value="Genomic_DNA"/>
</dbReference>
<dbReference type="Proteomes" id="UP000318864">
    <property type="component" value="Unassembled WGS sequence"/>
</dbReference>
<reference evidence="2 3" key="1">
    <citation type="submission" date="2018-10" db="EMBL/GenBank/DDBJ databases">
        <title>Natronolimnobius sp. XQ-INN 246 isolated from Inner Mongolia Autonomous Region of China.</title>
        <authorList>
            <person name="Xue Q."/>
        </authorList>
    </citation>
    <scope>NUCLEOTIDE SEQUENCE [LARGE SCALE GENOMIC DNA]</scope>
    <source>
        <strain evidence="2 3">XQ-INN 246</strain>
    </source>
</reference>
<evidence type="ECO:0000313" key="2">
    <source>
        <dbReference type="EMBL" id="THE63496.1"/>
    </source>
</evidence>
<dbReference type="AlphaFoldDB" id="A0A4S3THU9"/>
<protein>
    <submittedName>
        <fullName evidence="2">DUF192 domain-containing protein</fullName>
    </submittedName>
</protein>
<sequence length="145" mass="15938">MRAPDRLECVRLLQYPGDATGSDGSADEGSERTASDGTVLATDVDVADSFVSQTRGLMGKRRLPDSYALVFRFDTTKTRDVHMLFVFVSLDVLWIADGVVTRVERLRPWRGFAREEADCIVELPAGTADGVEPGDRIVLEDETTA</sequence>
<feature type="region of interest" description="Disordered" evidence="1">
    <location>
        <begin position="16"/>
        <end position="35"/>
    </location>
</feature>
<accession>A0A4S3THU9</accession>
<name>A0A4S3THU9_9EURY</name>